<evidence type="ECO:0000313" key="7">
    <source>
        <dbReference type="EMBL" id="RSU00274.1"/>
    </source>
</evidence>
<comment type="caution">
    <text evidence="7">The sequence shown here is derived from an EMBL/GenBank/DDBJ whole genome shotgun (WGS) entry which is preliminary data.</text>
</comment>
<keyword evidence="4" id="KW-0804">Transcription</keyword>
<evidence type="ECO:0000256" key="2">
    <source>
        <dbReference type="ARBA" id="ARBA00023015"/>
    </source>
</evidence>
<dbReference type="Pfam" id="PF00356">
    <property type="entry name" value="LacI"/>
    <property type="match status" value="1"/>
</dbReference>
<organism evidence="7 8">
    <name type="scientific">Vagococcus vulneris</name>
    <dbReference type="NCBI Taxonomy" id="1977869"/>
    <lineage>
        <taxon>Bacteria</taxon>
        <taxon>Bacillati</taxon>
        <taxon>Bacillota</taxon>
        <taxon>Bacilli</taxon>
        <taxon>Lactobacillales</taxon>
        <taxon>Enterococcaceae</taxon>
        <taxon>Vagococcus</taxon>
    </lineage>
</organism>
<keyword evidence="2" id="KW-0805">Transcription regulation</keyword>
<dbReference type="GO" id="GO:0003700">
    <property type="term" value="F:DNA-binding transcription factor activity"/>
    <property type="evidence" value="ECO:0007669"/>
    <property type="project" value="TreeGrafter"/>
</dbReference>
<evidence type="ECO:0000256" key="3">
    <source>
        <dbReference type="ARBA" id="ARBA00023125"/>
    </source>
</evidence>
<dbReference type="InterPro" id="IPR000843">
    <property type="entry name" value="HTH_LacI"/>
</dbReference>
<keyword evidence="8" id="KW-1185">Reference proteome</keyword>
<dbReference type="PANTHER" id="PTHR30146:SF148">
    <property type="entry name" value="HTH-TYPE TRANSCRIPTIONAL REPRESSOR PURR-RELATED"/>
    <property type="match status" value="1"/>
</dbReference>
<dbReference type="PROSITE" id="PS50932">
    <property type="entry name" value="HTH_LACI_2"/>
    <property type="match status" value="1"/>
</dbReference>
<reference evidence="7 8" key="1">
    <citation type="submission" date="2017-05" db="EMBL/GenBank/DDBJ databases">
        <title>Vagococcus spp. assemblies.</title>
        <authorList>
            <person name="Gulvik C.A."/>
        </authorList>
    </citation>
    <scope>NUCLEOTIDE SEQUENCE [LARGE SCALE GENOMIC DNA]</scope>
    <source>
        <strain evidence="7 8">SS1995</strain>
    </source>
</reference>
<evidence type="ECO:0000256" key="4">
    <source>
        <dbReference type="ARBA" id="ARBA00023163"/>
    </source>
</evidence>
<dbReference type="OrthoDB" id="9775106at2"/>
<dbReference type="SMART" id="SM00354">
    <property type="entry name" value="HTH_LACI"/>
    <property type="match status" value="1"/>
</dbReference>
<evidence type="ECO:0000313" key="8">
    <source>
        <dbReference type="Proteomes" id="UP000287857"/>
    </source>
</evidence>
<dbReference type="InterPro" id="IPR046335">
    <property type="entry name" value="LacI/GalR-like_sensor"/>
</dbReference>
<dbReference type="InterPro" id="IPR001387">
    <property type="entry name" value="Cro/C1-type_HTH"/>
</dbReference>
<dbReference type="InterPro" id="IPR028082">
    <property type="entry name" value="Peripla_BP_I"/>
</dbReference>
<dbReference type="SUPFAM" id="SSF47413">
    <property type="entry name" value="lambda repressor-like DNA-binding domains"/>
    <property type="match status" value="1"/>
</dbReference>
<evidence type="ECO:0000259" key="5">
    <source>
        <dbReference type="PROSITE" id="PS50932"/>
    </source>
</evidence>
<dbReference type="Proteomes" id="UP000287857">
    <property type="component" value="Unassembled WGS sequence"/>
</dbReference>
<dbReference type="Pfam" id="PF13377">
    <property type="entry name" value="Peripla_BP_3"/>
    <property type="match status" value="1"/>
</dbReference>
<dbReference type="InterPro" id="IPR010982">
    <property type="entry name" value="Lambda_DNA-bd_dom_sf"/>
</dbReference>
<keyword evidence="1" id="KW-0678">Repressor</keyword>
<evidence type="ECO:0000259" key="6">
    <source>
        <dbReference type="PROSITE" id="PS50943"/>
    </source>
</evidence>
<dbReference type="GO" id="GO:0000976">
    <property type="term" value="F:transcription cis-regulatory region binding"/>
    <property type="evidence" value="ECO:0007669"/>
    <property type="project" value="TreeGrafter"/>
</dbReference>
<dbReference type="Gene3D" id="1.10.260.40">
    <property type="entry name" value="lambda repressor-like DNA-binding domains"/>
    <property type="match status" value="1"/>
</dbReference>
<keyword evidence="3" id="KW-0238">DNA-binding</keyword>
<proteinExistence type="predicted"/>
<dbReference type="EMBL" id="NGJS01000002">
    <property type="protein sequence ID" value="RSU00274.1"/>
    <property type="molecule type" value="Genomic_DNA"/>
</dbReference>
<feature type="domain" description="HTH lacI-type" evidence="5">
    <location>
        <begin position="7"/>
        <end position="62"/>
    </location>
</feature>
<protein>
    <submittedName>
        <fullName evidence="7">LacI family transcriptional regulator</fullName>
    </submittedName>
</protein>
<dbReference type="Gene3D" id="3.40.50.2300">
    <property type="match status" value="2"/>
</dbReference>
<dbReference type="AlphaFoldDB" id="A0A430A1N1"/>
<dbReference type="CDD" id="cd01392">
    <property type="entry name" value="HTH_LacI"/>
    <property type="match status" value="1"/>
</dbReference>
<dbReference type="NCBIfam" id="NF047341">
    <property type="entry name" value="lactose_RbsR"/>
    <property type="match status" value="1"/>
</dbReference>
<sequence>MRIMTKITIRDVARESGVSISTVSQILNGRTKHFNKDTIKRVLQVKDDLNYEADYFAKRMIDKKSRTVGVLVPSISNPFFSKLLEGIESILFTHRYVPIFSVVNRENQKEINTLDELIHRGVDGFIIASDAITDNIITDKLLNQYPFIVLDQKQSLNSLDTILTNDFTGGQLAAEHLNQLGHRTAAIVAPKHTTGNIEQRIAGFKSVFSGETILFNAYLTKESGITIVPDIVSVKAITSIFTVSDEIAFGIYFGLKNLHKSIPKDYSLIGYDNTDMCEYVTPKLTTINQPAFLIGETAANLLLNRIVSKQATRKNAEISVELIVRESTAHLK</sequence>
<feature type="domain" description="HTH cro/C1-type" evidence="6">
    <location>
        <begin position="1"/>
        <end position="56"/>
    </location>
</feature>
<dbReference type="SUPFAM" id="SSF53822">
    <property type="entry name" value="Periplasmic binding protein-like I"/>
    <property type="match status" value="1"/>
</dbReference>
<gene>
    <name evidence="7" type="ORF">CBF37_02965</name>
</gene>
<name>A0A430A1N1_9ENTE</name>
<dbReference type="PROSITE" id="PS00356">
    <property type="entry name" value="HTH_LACI_1"/>
    <property type="match status" value="1"/>
</dbReference>
<dbReference type="PROSITE" id="PS50943">
    <property type="entry name" value="HTH_CROC1"/>
    <property type="match status" value="1"/>
</dbReference>
<dbReference type="PRINTS" id="PR00036">
    <property type="entry name" value="HTHLACI"/>
</dbReference>
<evidence type="ECO:0000256" key="1">
    <source>
        <dbReference type="ARBA" id="ARBA00022491"/>
    </source>
</evidence>
<dbReference type="PANTHER" id="PTHR30146">
    <property type="entry name" value="LACI-RELATED TRANSCRIPTIONAL REPRESSOR"/>
    <property type="match status" value="1"/>
</dbReference>
<accession>A0A430A1N1</accession>